<organism evidence="5">
    <name type="scientific">Zooxanthella nutricula</name>
    <dbReference type="NCBI Taxonomy" id="1333877"/>
    <lineage>
        <taxon>Eukaryota</taxon>
        <taxon>Sar</taxon>
        <taxon>Alveolata</taxon>
        <taxon>Dinophyceae</taxon>
        <taxon>Peridiniales</taxon>
        <taxon>Peridiniales incertae sedis</taxon>
        <taxon>Zooxanthella</taxon>
    </lineage>
</organism>
<feature type="repeat" description="Pumilio" evidence="2">
    <location>
        <begin position="227"/>
        <end position="262"/>
    </location>
</feature>
<evidence type="ECO:0000256" key="3">
    <source>
        <dbReference type="SAM" id="MobiDB-lite"/>
    </source>
</evidence>
<dbReference type="PROSITE" id="PS50302">
    <property type="entry name" value="PUM"/>
    <property type="match status" value="5"/>
</dbReference>
<dbReference type="InterPro" id="IPR011989">
    <property type="entry name" value="ARM-like"/>
</dbReference>
<dbReference type="PANTHER" id="PTHR12537">
    <property type="entry name" value="RNA BINDING PROTEIN PUMILIO-RELATED"/>
    <property type="match status" value="1"/>
</dbReference>
<feature type="domain" description="PUM-HD" evidence="4">
    <location>
        <begin position="97"/>
        <end position="447"/>
    </location>
</feature>
<feature type="repeat" description="Pumilio" evidence="2">
    <location>
        <begin position="299"/>
        <end position="334"/>
    </location>
</feature>
<dbReference type="SUPFAM" id="SSF48371">
    <property type="entry name" value="ARM repeat"/>
    <property type="match status" value="1"/>
</dbReference>
<dbReference type="Pfam" id="PF00806">
    <property type="entry name" value="PUF"/>
    <property type="match status" value="4"/>
</dbReference>
<feature type="repeat" description="Pumilio" evidence="2">
    <location>
        <begin position="263"/>
        <end position="298"/>
    </location>
</feature>
<dbReference type="GO" id="GO:0010608">
    <property type="term" value="P:post-transcriptional regulation of gene expression"/>
    <property type="evidence" value="ECO:0007669"/>
    <property type="project" value="TreeGrafter"/>
</dbReference>
<evidence type="ECO:0000256" key="2">
    <source>
        <dbReference type="PROSITE-ProRule" id="PRU00317"/>
    </source>
</evidence>
<dbReference type="PANTHER" id="PTHR12537:SF12">
    <property type="entry name" value="MATERNAL PROTEIN PUMILIO"/>
    <property type="match status" value="1"/>
</dbReference>
<proteinExistence type="predicted"/>
<dbReference type="AlphaFoldDB" id="A0A7S2PE12"/>
<dbReference type="GO" id="GO:0003729">
    <property type="term" value="F:mRNA binding"/>
    <property type="evidence" value="ECO:0007669"/>
    <property type="project" value="TreeGrafter"/>
</dbReference>
<dbReference type="SMART" id="SM00025">
    <property type="entry name" value="Pumilio"/>
    <property type="match status" value="7"/>
</dbReference>
<reference evidence="5" key="1">
    <citation type="submission" date="2021-01" db="EMBL/GenBank/DDBJ databases">
        <authorList>
            <person name="Corre E."/>
            <person name="Pelletier E."/>
            <person name="Niang G."/>
            <person name="Scheremetjew M."/>
            <person name="Finn R."/>
            <person name="Kale V."/>
            <person name="Holt S."/>
            <person name="Cochrane G."/>
            <person name="Meng A."/>
            <person name="Brown T."/>
            <person name="Cohen L."/>
        </authorList>
    </citation>
    <scope>NUCLEOTIDE SEQUENCE</scope>
    <source>
        <strain evidence="5">RCC3387</strain>
    </source>
</reference>
<accession>A0A7S2PE12</accession>
<dbReference type="Gene3D" id="1.25.10.10">
    <property type="entry name" value="Leucine-rich Repeat Variant"/>
    <property type="match status" value="1"/>
</dbReference>
<evidence type="ECO:0000313" key="5">
    <source>
        <dbReference type="EMBL" id="CAD9593979.1"/>
    </source>
</evidence>
<dbReference type="GO" id="GO:0005737">
    <property type="term" value="C:cytoplasm"/>
    <property type="evidence" value="ECO:0007669"/>
    <property type="project" value="TreeGrafter"/>
</dbReference>
<protein>
    <recommendedName>
        <fullName evidence="4">PUM-HD domain-containing protein</fullName>
    </recommendedName>
</protein>
<sequence length="451" mass="49297">MYDPYGAVEAEAPVPFMVPPPPPSMPYLYPDMAMPSMPPFGMYSGVGMPPPGMFPMDDQTPLLRAWSYGGASSNDYRRRAGAGLAVGKVRSASMVRSKSSTGGKKVKPNGKKEGKSDPTIKWGEALYTGCKDDVALMQLLEDIETPAGRAAIMPNLLQVVGDLACHVRGSKVLVVLFDVGDAEQKRLLVGALVPVMLHVTNDAHGCRVVQKAMDFASPEDLVRMAGAMEKDVMSCIESMYGNYVIQKIIDVMPPESCSFIIRAVQTEPAEIASHMYGCRVVQRLLEHCKLGQMSEIIEGIIEDTARLSQDFFGKNVIRHVLQYGSADHVKRVMRVITEDVVSYSNNRCSNGLVDKCLEVSTIGNHAQELQAERSALMQELLGDISSASPPFQQIMGDRFGSLVVQRLFDHARGSERGQLLRHLHGAEVLLRGTERGDQILALMRAEQAATS</sequence>
<keyword evidence="1" id="KW-0677">Repeat</keyword>
<dbReference type="InterPro" id="IPR016024">
    <property type="entry name" value="ARM-type_fold"/>
</dbReference>
<dbReference type="EMBL" id="HBGW01055933">
    <property type="protein sequence ID" value="CAD9593979.1"/>
    <property type="molecule type" value="Transcribed_RNA"/>
</dbReference>
<feature type="repeat" description="Pumilio" evidence="2">
    <location>
        <begin position="191"/>
        <end position="226"/>
    </location>
</feature>
<gene>
    <name evidence="5" type="ORF">BRAN1462_LOCUS35510</name>
</gene>
<feature type="region of interest" description="Disordered" evidence="3">
    <location>
        <begin position="91"/>
        <end position="118"/>
    </location>
</feature>
<evidence type="ECO:0000256" key="1">
    <source>
        <dbReference type="ARBA" id="ARBA00022737"/>
    </source>
</evidence>
<dbReference type="InterPro" id="IPR033133">
    <property type="entry name" value="PUM-HD"/>
</dbReference>
<dbReference type="InterPro" id="IPR001313">
    <property type="entry name" value="Pumilio_RNA-bd_rpt"/>
</dbReference>
<feature type="repeat" description="Pumilio" evidence="2">
    <location>
        <begin position="383"/>
        <end position="421"/>
    </location>
</feature>
<evidence type="ECO:0000259" key="4">
    <source>
        <dbReference type="PROSITE" id="PS50303"/>
    </source>
</evidence>
<dbReference type="PROSITE" id="PS50303">
    <property type="entry name" value="PUM_HD"/>
    <property type="match status" value="1"/>
</dbReference>
<name>A0A7S2PE12_9DINO</name>